<dbReference type="KEGG" id="tio:INP52_06945"/>
<gene>
    <name evidence="2" type="ORF">INP52_06945</name>
</gene>
<keyword evidence="2" id="KW-0413">Isomerase</keyword>
<dbReference type="RefSeq" id="WP_194370299.1">
    <property type="nucleotide sequence ID" value="NZ_CP063767.1"/>
</dbReference>
<evidence type="ECO:0000259" key="1">
    <source>
        <dbReference type="Pfam" id="PF01261"/>
    </source>
</evidence>
<dbReference type="InterPro" id="IPR036237">
    <property type="entry name" value="Xyl_isomerase-like_sf"/>
</dbReference>
<sequence>MNLRSLIPMNIDFRYFDLEFFFKTCADLDLRQAELWLCPQHYLINGQFSEDPARLQSLMREYDVQIACLCGEQNNPKPNNMAARGELLIHNTTSYFKRVIDLAQLIGCPKVLVTPGWNYYDETVEDARERSARMLRTLADYAHGRDVTLVLESIWTKASQVAPTIEKIALLKESVGSNNLKLTLDLGAMSDAKETVDQWFSAFGADVAHCHFVDGTPTGHMPWGHGSLDMLELLRSFDRNDYEGGFSLEYVHPMSFKEPELFTRETRDLFERCLKELHPRSDER</sequence>
<reference evidence="2 3" key="1">
    <citation type="submission" date="2020-10" db="EMBL/GenBank/DDBJ databases">
        <title>Olsenella immobilis sp.nov., isolated from the mud in a fermentation cellar used for the production of Chinese strong-flavoured liquor.</title>
        <authorList>
            <person name="Lu L."/>
        </authorList>
    </citation>
    <scope>NUCLEOTIDE SEQUENCE [LARGE SCALE GENOMIC DNA]</scope>
    <source>
        <strain evidence="2 3">LZLJ-2</strain>
    </source>
</reference>
<dbReference type="AlphaFoldDB" id="A0A7S7RU04"/>
<dbReference type="InterPro" id="IPR050312">
    <property type="entry name" value="IolE/XylAMocC-like"/>
</dbReference>
<dbReference type="Proteomes" id="UP000593735">
    <property type="component" value="Chromosome"/>
</dbReference>
<evidence type="ECO:0000313" key="2">
    <source>
        <dbReference type="EMBL" id="QOY60150.1"/>
    </source>
</evidence>
<name>A0A7S7RU04_9ACTN</name>
<accession>A0A7S7RU04</accession>
<dbReference type="EMBL" id="CP063767">
    <property type="protein sequence ID" value="QOY60150.1"/>
    <property type="molecule type" value="Genomic_DNA"/>
</dbReference>
<dbReference type="PANTHER" id="PTHR12110:SF21">
    <property type="entry name" value="XYLOSE ISOMERASE-LIKE TIM BARREL DOMAIN-CONTAINING PROTEIN"/>
    <property type="match status" value="1"/>
</dbReference>
<feature type="domain" description="Xylose isomerase-like TIM barrel" evidence="1">
    <location>
        <begin position="23"/>
        <end position="267"/>
    </location>
</feature>
<organism evidence="2 3">
    <name type="scientific">Thermophilibacter immobilis</name>
    <dbReference type="NCBI Taxonomy" id="2779519"/>
    <lineage>
        <taxon>Bacteria</taxon>
        <taxon>Bacillati</taxon>
        <taxon>Actinomycetota</taxon>
        <taxon>Coriobacteriia</taxon>
        <taxon>Coriobacteriales</taxon>
        <taxon>Atopobiaceae</taxon>
        <taxon>Thermophilibacter</taxon>
    </lineage>
</organism>
<dbReference type="GO" id="GO:0016853">
    <property type="term" value="F:isomerase activity"/>
    <property type="evidence" value="ECO:0007669"/>
    <property type="project" value="UniProtKB-KW"/>
</dbReference>
<dbReference type="Pfam" id="PF01261">
    <property type="entry name" value="AP_endonuc_2"/>
    <property type="match status" value="1"/>
</dbReference>
<dbReference type="InterPro" id="IPR013022">
    <property type="entry name" value="Xyl_isomerase-like_TIM-brl"/>
</dbReference>
<dbReference type="SUPFAM" id="SSF51658">
    <property type="entry name" value="Xylose isomerase-like"/>
    <property type="match status" value="1"/>
</dbReference>
<evidence type="ECO:0000313" key="3">
    <source>
        <dbReference type="Proteomes" id="UP000593735"/>
    </source>
</evidence>
<dbReference type="Gene3D" id="3.20.20.150">
    <property type="entry name" value="Divalent-metal-dependent TIM barrel enzymes"/>
    <property type="match status" value="1"/>
</dbReference>
<proteinExistence type="predicted"/>
<dbReference type="PANTHER" id="PTHR12110">
    <property type="entry name" value="HYDROXYPYRUVATE ISOMERASE"/>
    <property type="match status" value="1"/>
</dbReference>
<keyword evidence="3" id="KW-1185">Reference proteome</keyword>
<protein>
    <submittedName>
        <fullName evidence="2">Sugar phosphate isomerase/epimerase</fullName>
    </submittedName>
</protein>